<dbReference type="Gene3D" id="3.40.50.720">
    <property type="entry name" value="NAD(P)-binding Rossmann-like Domain"/>
    <property type="match status" value="2"/>
</dbReference>
<name>A0ABW5XPQ5_9SPHI</name>
<evidence type="ECO:0000256" key="1">
    <source>
        <dbReference type="ARBA" id="ARBA00005854"/>
    </source>
</evidence>
<dbReference type="InterPro" id="IPR036291">
    <property type="entry name" value="NAD(P)-bd_dom_sf"/>
</dbReference>
<reference evidence="6" key="1">
    <citation type="journal article" date="2019" name="Int. J. Syst. Evol. Microbiol.">
        <title>The Global Catalogue of Microorganisms (GCM) 10K type strain sequencing project: providing services to taxonomists for standard genome sequencing and annotation.</title>
        <authorList>
            <consortium name="The Broad Institute Genomics Platform"/>
            <consortium name="The Broad Institute Genome Sequencing Center for Infectious Disease"/>
            <person name="Wu L."/>
            <person name="Ma J."/>
        </authorList>
    </citation>
    <scope>NUCLEOTIDE SEQUENCE [LARGE SCALE GENOMIC DNA]</scope>
    <source>
        <strain evidence="6">KCTC 52232</strain>
    </source>
</reference>
<dbReference type="PANTHER" id="PTHR42789">
    <property type="entry name" value="D-ISOMER SPECIFIC 2-HYDROXYACID DEHYDROGENASE FAMILY PROTEIN (AFU_ORTHOLOGUE AFUA_6G10090)"/>
    <property type="match status" value="1"/>
</dbReference>
<keyword evidence="6" id="KW-1185">Reference proteome</keyword>
<dbReference type="RefSeq" id="WP_377128693.1">
    <property type="nucleotide sequence ID" value="NZ_JBHUHN010000001.1"/>
</dbReference>
<dbReference type="Pfam" id="PF02826">
    <property type="entry name" value="2-Hacid_dh_C"/>
    <property type="match status" value="1"/>
</dbReference>
<dbReference type="PROSITE" id="PS00670">
    <property type="entry name" value="D_2_HYDROXYACID_DH_2"/>
    <property type="match status" value="1"/>
</dbReference>
<dbReference type="InterPro" id="IPR050857">
    <property type="entry name" value="D-2-hydroxyacid_DH"/>
</dbReference>
<proteinExistence type="inferred from homology"/>
<dbReference type="SUPFAM" id="SSF52283">
    <property type="entry name" value="Formate/glycerate dehydrogenase catalytic domain-like"/>
    <property type="match status" value="1"/>
</dbReference>
<keyword evidence="3" id="KW-0520">NAD</keyword>
<dbReference type="Proteomes" id="UP001597601">
    <property type="component" value="Unassembled WGS sequence"/>
</dbReference>
<dbReference type="EMBL" id="JBHUON010000017">
    <property type="protein sequence ID" value="MFD2865765.1"/>
    <property type="molecule type" value="Genomic_DNA"/>
</dbReference>
<keyword evidence="2" id="KW-0560">Oxidoreductase</keyword>
<sequence length="313" mass="34662">MNNKILIADDIHPIFIERAEALGYKCDYQPTIKIDEALQIIGGYAGIVIRSKFNIDKQVMDAASSLRFVCRAGAGMDNIDVTYAAEKNIKLINASEGNMDAVGEHAVGMLLSLMNNFNTADAQIRNGEWKREANRGFELKGKTVGIIGYGFMGKSFAKKLSGFEVEVMAYDKYKTGFSDRYAREVSMEEIVKHSDVLSIHVPLTKETSGMINDDLLFHFKKPIFFINTSRGKVAKVSAILNGIKDGKIRGAALDVLEVEKFPALAEQAWFADLKQSGKVLLTPHVAGWTFDSYRKISEVMVDKLKTLGAAEMT</sequence>
<organism evidence="5 6">
    <name type="scientific">Mucilaginibacter antarcticus</name>
    <dbReference type="NCBI Taxonomy" id="1855725"/>
    <lineage>
        <taxon>Bacteria</taxon>
        <taxon>Pseudomonadati</taxon>
        <taxon>Bacteroidota</taxon>
        <taxon>Sphingobacteriia</taxon>
        <taxon>Sphingobacteriales</taxon>
        <taxon>Sphingobacteriaceae</taxon>
        <taxon>Mucilaginibacter</taxon>
    </lineage>
</organism>
<dbReference type="PANTHER" id="PTHR42789:SF1">
    <property type="entry name" value="D-ISOMER SPECIFIC 2-HYDROXYACID DEHYDROGENASE FAMILY PROTEIN (AFU_ORTHOLOGUE AFUA_6G10090)"/>
    <property type="match status" value="1"/>
</dbReference>
<dbReference type="InterPro" id="IPR006140">
    <property type="entry name" value="D-isomer_DH_NAD-bd"/>
</dbReference>
<comment type="caution">
    <text evidence="5">The sequence shown here is derived from an EMBL/GenBank/DDBJ whole genome shotgun (WGS) entry which is preliminary data.</text>
</comment>
<evidence type="ECO:0000256" key="2">
    <source>
        <dbReference type="ARBA" id="ARBA00023002"/>
    </source>
</evidence>
<feature type="domain" description="D-isomer specific 2-hydroxyacid dehydrogenase NAD-binding" evidence="4">
    <location>
        <begin position="107"/>
        <end position="286"/>
    </location>
</feature>
<dbReference type="SUPFAM" id="SSF51735">
    <property type="entry name" value="NAD(P)-binding Rossmann-fold domains"/>
    <property type="match status" value="1"/>
</dbReference>
<dbReference type="InterPro" id="IPR029753">
    <property type="entry name" value="D-isomer_DH_CS"/>
</dbReference>
<comment type="similarity">
    <text evidence="1">Belongs to the D-isomer specific 2-hydroxyacid dehydrogenase family.</text>
</comment>
<protein>
    <submittedName>
        <fullName evidence="5">NAD(P)-dependent oxidoreductase</fullName>
    </submittedName>
</protein>
<evidence type="ECO:0000256" key="3">
    <source>
        <dbReference type="ARBA" id="ARBA00023027"/>
    </source>
</evidence>
<evidence type="ECO:0000313" key="5">
    <source>
        <dbReference type="EMBL" id="MFD2865765.1"/>
    </source>
</evidence>
<accession>A0ABW5XPQ5</accession>
<evidence type="ECO:0000259" key="4">
    <source>
        <dbReference type="Pfam" id="PF02826"/>
    </source>
</evidence>
<gene>
    <name evidence="5" type="ORF">ACFSYC_13785</name>
</gene>
<evidence type="ECO:0000313" key="6">
    <source>
        <dbReference type="Proteomes" id="UP001597601"/>
    </source>
</evidence>